<dbReference type="Pfam" id="PF03713">
    <property type="entry name" value="DUF305"/>
    <property type="match status" value="1"/>
</dbReference>
<keyword evidence="1" id="KW-0472">Membrane</keyword>
<dbReference type="AlphaFoldDB" id="A0A5N1IHW1"/>
<feature type="transmembrane region" description="Helical" evidence="1">
    <location>
        <begin position="71"/>
        <end position="87"/>
    </location>
</feature>
<gene>
    <name evidence="3" type="ORF">F0P94_18145</name>
</gene>
<dbReference type="InterPro" id="IPR012347">
    <property type="entry name" value="Ferritin-like"/>
</dbReference>
<dbReference type="Gene3D" id="1.20.1260.10">
    <property type="match status" value="1"/>
</dbReference>
<proteinExistence type="predicted"/>
<comment type="caution">
    <text evidence="3">The sequence shown here is derived from an EMBL/GenBank/DDBJ whole genome shotgun (WGS) entry which is preliminary data.</text>
</comment>
<dbReference type="InterPro" id="IPR005183">
    <property type="entry name" value="DUF305_CopM-like"/>
</dbReference>
<dbReference type="EMBL" id="VTWT01000013">
    <property type="protein sequence ID" value="KAA9325255.1"/>
    <property type="molecule type" value="Genomic_DNA"/>
</dbReference>
<keyword evidence="1" id="KW-0812">Transmembrane</keyword>
<evidence type="ECO:0000256" key="1">
    <source>
        <dbReference type="SAM" id="Phobius"/>
    </source>
</evidence>
<feature type="domain" description="DUF305" evidence="2">
    <location>
        <begin position="60"/>
        <end position="145"/>
    </location>
</feature>
<name>A0A5N1IHW1_9BACT</name>
<evidence type="ECO:0000259" key="2">
    <source>
        <dbReference type="Pfam" id="PF03713"/>
    </source>
</evidence>
<keyword evidence="4" id="KW-1185">Reference proteome</keyword>
<evidence type="ECO:0000313" key="3">
    <source>
        <dbReference type="EMBL" id="KAA9325255.1"/>
    </source>
</evidence>
<organism evidence="3 4">
    <name type="scientific">Adhaeribacter soli</name>
    <dbReference type="NCBI Taxonomy" id="2607655"/>
    <lineage>
        <taxon>Bacteria</taxon>
        <taxon>Pseudomonadati</taxon>
        <taxon>Bacteroidota</taxon>
        <taxon>Cytophagia</taxon>
        <taxon>Cytophagales</taxon>
        <taxon>Hymenobacteraceae</taxon>
        <taxon>Adhaeribacter</taxon>
    </lineage>
</organism>
<accession>A0A5N1IHW1</accession>
<keyword evidence="1" id="KW-1133">Transmembrane helix</keyword>
<sequence length="150" mass="17519">MDAGNYKKFALMLALSFLIMYAVMFLNVAETDHIYLSLSRTYMTLLMVSPMAILMLLMMPMMYKHKKLNRLIMVSALLVFVLTLTFLRKQIPVNDQQYMKAMIPHHSSAIMVSKNADLKDPELKKLSEDIIEAQEKEIRQMKHILHRLNK</sequence>
<feature type="transmembrane region" description="Helical" evidence="1">
    <location>
        <begin position="9"/>
        <end position="29"/>
    </location>
</feature>
<evidence type="ECO:0000313" key="4">
    <source>
        <dbReference type="Proteomes" id="UP000326570"/>
    </source>
</evidence>
<protein>
    <submittedName>
        <fullName evidence="3">DUF305 domain-containing protein</fullName>
    </submittedName>
</protein>
<reference evidence="3 4" key="1">
    <citation type="submission" date="2019-09" db="EMBL/GenBank/DDBJ databases">
        <title>Genome sequence of Adhaeribacter sp. M2.</title>
        <authorList>
            <person name="Srinivasan S."/>
        </authorList>
    </citation>
    <scope>NUCLEOTIDE SEQUENCE [LARGE SCALE GENOMIC DNA]</scope>
    <source>
        <strain evidence="3 4">M2</strain>
    </source>
</reference>
<feature type="transmembrane region" description="Helical" evidence="1">
    <location>
        <begin position="41"/>
        <end position="59"/>
    </location>
</feature>
<dbReference type="Proteomes" id="UP000326570">
    <property type="component" value="Unassembled WGS sequence"/>
</dbReference>